<gene>
    <name evidence="1" type="ORF">SAPIO_CDS1692</name>
</gene>
<evidence type="ECO:0000313" key="2">
    <source>
        <dbReference type="Proteomes" id="UP000028545"/>
    </source>
</evidence>
<evidence type="ECO:0008006" key="3">
    <source>
        <dbReference type="Google" id="ProtNLM"/>
    </source>
</evidence>
<reference evidence="1 2" key="1">
    <citation type="journal article" date="2014" name="Genome Announc.">
        <title>Draft genome sequence of the pathogenic fungus Scedosporium apiospermum.</title>
        <authorList>
            <person name="Vandeputte P."/>
            <person name="Ghamrawi S."/>
            <person name="Rechenmann M."/>
            <person name="Iltis A."/>
            <person name="Giraud S."/>
            <person name="Fleury M."/>
            <person name="Thornton C."/>
            <person name="Delhaes L."/>
            <person name="Meyer W."/>
            <person name="Papon N."/>
            <person name="Bouchara J.P."/>
        </authorList>
    </citation>
    <scope>NUCLEOTIDE SEQUENCE [LARGE SCALE GENOMIC DNA]</scope>
    <source>
        <strain evidence="1 2">IHEM 14462</strain>
    </source>
</reference>
<organism evidence="1 2">
    <name type="scientific">Pseudallescheria apiosperma</name>
    <name type="common">Scedosporium apiospermum</name>
    <dbReference type="NCBI Taxonomy" id="563466"/>
    <lineage>
        <taxon>Eukaryota</taxon>
        <taxon>Fungi</taxon>
        <taxon>Dikarya</taxon>
        <taxon>Ascomycota</taxon>
        <taxon>Pezizomycotina</taxon>
        <taxon>Sordariomycetes</taxon>
        <taxon>Hypocreomycetidae</taxon>
        <taxon>Microascales</taxon>
        <taxon>Microascaceae</taxon>
        <taxon>Scedosporium</taxon>
    </lineage>
</organism>
<dbReference type="KEGG" id="sapo:SAPIO_CDS1692"/>
<comment type="caution">
    <text evidence="1">The sequence shown here is derived from an EMBL/GenBank/DDBJ whole genome shotgun (WGS) entry which is preliminary data.</text>
</comment>
<dbReference type="AlphaFoldDB" id="A0A084GDJ0"/>
<protein>
    <recommendedName>
        <fullName evidence="3">Fungal-type protein kinase domain-containing protein</fullName>
    </recommendedName>
</protein>
<accession>A0A084GDJ0</accession>
<evidence type="ECO:0000313" key="1">
    <source>
        <dbReference type="EMBL" id="KEZ45402.1"/>
    </source>
</evidence>
<name>A0A084GDJ0_PSEDA</name>
<dbReference type="HOGENOM" id="CLU_095799_0_0_1"/>
<dbReference type="VEuPathDB" id="FungiDB:SAPIO_CDS1692"/>
<proteinExistence type="predicted"/>
<sequence length="179" mass="20465">MSEQPPEQQEKAGTYMGLYVVEWLIENCLVPGETEAETARVWSTSLLETFCRPDGYTIHWTVENGKANLITTHVVLDTRHGEYEEKIFFVIQCKAPGLERQSSVWHEAAENLREYLGGITSDNRKFGAVAIGKLVRFYEFDEAAGSLVNFDGDGTVYQMDLQCQTITEKFIHFREHHLI</sequence>
<dbReference type="OrthoDB" id="4499616at2759"/>
<dbReference type="GeneID" id="27720764"/>
<keyword evidence="2" id="KW-1185">Reference proteome</keyword>
<dbReference type="Proteomes" id="UP000028545">
    <property type="component" value="Unassembled WGS sequence"/>
</dbReference>
<dbReference type="EMBL" id="JOWA01000077">
    <property type="protein sequence ID" value="KEZ45402.1"/>
    <property type="molecule type" value="Genomic_DNA"/>
</dbReference>
<dbReference type="RefSeq" id="XP_016645201.1">
    <property type="nucleotide sequence ID" value="XM_016784904.1"/>
</dbReference>